<dbReference type="Proteomes" id="UP000020077">
    <property type="component" value="Unassembled WGS sequence"/>
</dbReference>
<proteinExistence type="predicted"/>
<evidence type="ECO:0000313" key="2">
    <source>
        <dbReference type="Proteomes" id="UP000020077"/>
    </source>
</evidence>
<sequence length="500" mass="53039">MLERIELGGSVTTGAQRVACGAQLLRVRLMAIHAGDTVLMHPALQERTPDIDLFTLLAIGMVVGRGKHRQAMAVFERCAGLAVFAERRAAGVTGSATVHSGRVGRAVAHREPGVFGREFPRFVPTALQCRQALAALGRIGRPGLPGPVEVRGCGAVAGFAGNIDFAESGLVGLAGRVVALVQIGRMALGALQRPVMVNTGPVQGIPVIHFLPWIEVEPALASLTLRPRIPGNRQHLITPAGKRDQVLLQGIDAEGVADFVVGQLAVRAIAVHHELVAALEEGGLDAVLPEFGVGKITAHAGGRRLLHRELMMRTRPRLEFAFMAGLAGLGADVAGGRGCRHRLGDGCRQGRRGDCRGWHLCRADPEHRPGGDQQGQYQGDGNPEPALRPLSCGGCRRRCGGGAPGSSAHLRYACCKSEASGKQAKPLPVFSGECNVSPTILAVNHRKAIRSSPREMSRLLPWHGGTTVSNGYPGTMLPGHVCWSRGPSAKNRHRIPPAWM</sequence>
<protein>
    <submittedName>
        <fullName evidence="1">Uncharacterized protein</fullName>
    </submittedName>
</protein>
<evidence type="ECO:0000313" key="1">
    <source>
        <dbReference type="EMBL" id="KFB72832.1"/>
    </source>
</evidence>
<comment type="caution">
    <text evidence="1">The sequence shown here is derived from an EMBL/GenBank/DDBJ whole genome shotgun (WGS) entry which is preliminary data.</text>
</comment>
<gene>
    <name evidence="1" type="ORF">AW09_001951</name>
</gene>
<organism evidence="1 2">
    <name type="scientific">Candidatus Accumulibacter phosphatis</name>
    <dbReference type="NCBI Taxonomy" id="327160"/>
    <lineage>
        <taxon>Bacteria</taxon>
        <taxon>Pseudomonadati</taxon>
        <taxon>Pseudomonadota</taxon>
        <taxon>Betaproteobacteria</taxon>
        <taxon>Candidatus Accumulibacter</taxon>
    </lineage>
</organism>
<dbReference type="EMBL" id="JDVG02000331">
    <property type="protein sequence ID" value="KFB72832.1"/>
    <property type="molecule type" value="Genomic_DNA"/>
</dbReference>
<dbReference type="AlphaFoldDB" id="A0A080LVV1"/>
<reference evidence="1 2" key="1">
    <citation type="submission" date="2014-02" db="EMBL/GenBank/DDBJ databases">
        <title>Expanding our view of genomic diversity in Candidatus Accumulibacter clades.</title>
        <authorList>
            <person name="Skennerton C.T."/>
            <person name="Barr J.J."/>
            <person name="Slater F.R."/>
            <person name="Bond P.L."/>
            <person name="Tyson G.W."/>
        </authorList>
    </citation>
    <scope>NUCLEOTIDE SEQUENCE [LARGE SCALE GENOMIC DNA]</scope>
    <source>
        <strain evidence="2">BA-91</strain>
    </source>
</reference>
<accession>A0A080LVV1</accession>
<name>A0A080LVV1_9PROT</name>